<organism evidence="2 3">
    <name type="scientific">Salicibibacter kimchii</name>
    <dbReference type="NCBI Taxonomy" id="2099786"/>
    <lineage>
        <taxon>Bacteria</taxon>
        <taxon>Bacillati</taxon>
        <taxon>Bacillota</taxon>
        <taxon>Bacilli</taxon>
        <taxon>Bacillales</taxon>
        <taxon>Bacillaceae</taxon>
        <taxon>Salicibibacter</taxon>
    </lineage>
</organism>
<dbReference type="InterPro" id="IPR014747">
    <property type="entry name" value="Bac_photo_RC_H_C"/>
</dbReference>
<dbReference type="GO" id="GO:0030077">
    <property type="term" value="C:plasma membrane light-harvesting complex"/>
    <property type="evidence" value="ECO:0007669"/>
    <property type="project" value="InterPro"/>
</dbReference>
<feature type="domain" description="PRC-barrel" evidence="1">
    <location>
        <begin position="224"/>
        <end position="274"/>
    </location>
</feature>
<dbReference type="Proteomes" id="UP000252100">
    <property type="component" value="Chromosome"/>
</dbReference>
<protein>
    <submittedName>
        <fullName evidence="2">PRC-barrel domain containing protein</fullName>
    </submittedName>
</protein>
<dbReference type="KEGG" id="rue:DT065_17380"/>
<evidence type="ECO:0000313" key="2">
    <source>
        <dbReference type="EMBL" id="AXF57583.1"/>
    </source>
</evidence>
<name>A0A345C302_9BACI</name>
<proteinExistence type="predicted"/>
<dbReference type="InterPro" id="IPR027275">
    <property type="entry name" value="PRC-brl_dom"/>
</dbReference>
<dbReference type="Gene3D" id="3.90.50.10">
    <property type="entry name" value="Photosynthetic Reaction Center, subunit H, domain 2"/>
    <property type="match status" value="2"/>
</dbReference>
<sequence>MKSQSKLLEAGRCPDMNRGAADTSFRPIVHPLFQTERERKYDNTSYSKEEYIMLIRTRDFQSFSLSGSDETFGSVTDVYFDSAGEWKVRFLVADTRPWFIGGKVLLSPELVNRLDIQAQEVDIEATKDQIKESPKPDEHEPISRAYEASILDHYGLGYYWAAPNYGPGPGPMLQGGGPVSPFTPGATLDDNTEAGVSSDMVRKAVKREQQKKVNKEDYYLQSTKDLRGYSAYASEDKIGTISDVVFDMNNWQVRFMEVDTAGLLSKDKYLVPVEWFREFVPVEEQAHTRFADRDIVESAPDYDESTPLTDDYVAKVRRHYGTPQEQA</sequence>
<reference evidence="2 3" key="1">
    <citation type="journal article" date="2018" name="J. Microbiol.">
        <title>Salicibibacter kimchii gen. nov., sp. nov., a moderately halophilic and alkalitolerant bacterium in the family Bacillaceae, isolated from kimchi.</title>
        <authorList>
            <person name="Jang J.Y."/>
            <person name="Oh Y.J."/>
            <person name="Lim S.K."/>
            <person name="Park H.K."/>
            <person name="Lee C."/>
            <person name="Kim J.Y."/>
            <person name="Lee M.A."/>
            <person name="Choi H.J."/>
        </authorList>
    </citation>
    <scope>NUCLEOTIDE SEQUENCE [LARGE SCALE GENOMIC DNA]</scope>
    <source>
        <strain evidence="2 3">NKC1-1</strain>
    </source>
</reference>
<evidence type="ECO:0000313" key="3">
    <source>
        <dbReference type="Proteomes" id="UP000252100"/>
    </source>
</evidence>
<dbReference type="SUPFAM" id="SSF50346">
    <property type="entry name" value="PRC-barrel domain"/>
    <property type="match status" value="2"/>
</dbReference>
<evidence type="ECO:0000259" key="1">
    <source>
        <dbReference type="Pfam" id="PF05239"/>
    </source>
</evidence>
<accession>A0A345C302</accession>
<dbReference type="Pfam" id="PF05239">
    <property type="entry name" value="PRC"/>
    <property type="match status" value="1"/>
</dbReference>
<keyword evidence="3" id="KW-1185">Reference proteome</keyword>
<dbReference type="GO" id="GO:0019684">
    <property type="term" value="P:photosynthesis, light reaction"/>
    <property type="evidence" value="ECO:0007669"/>
    <property type="project" value="InterPro"/>
</dbReference>
<gene>
    <name evidence="2" type="ORF">DT065_17380</name>
</gene>
<dbReference type="InterPro" id="IPR011033">
    <property type="entry name" value="PRC_barrel-like_sf"/>
</dbReference>
<dbReference type="EMBL" id="CP031092">
    <property type="protein sequence ID" value="AXF57583.1"/>
    <property type="molecule type" value="Genomic_DNA"/>
</dbReference>
<dbReference type="AlphaFoldDB" id="A0A345C302"/>